<keyword evidence="2" id="KW-1185">Reference proteome</keyword>
<reference evidence="1 2" key="1">
    <citation type="submission" date="2018-11" db="EMBL/GenBank/DDBJ databases">
        <title>Paraburkholderia sp. DHOA04, isolated from soil.</title>
        <authorList>
            <person name="Gao Z.-H."/>
            <person name="Qiu L.-H."/>
            <person name="Fu J.-C."/>
        </authorList>
    </citation>
    <scope>NUCLEOTIDE SEQUENCE [LARGE SCALE GENOMIC DNA]</scope>
    <source>
        <strain evidence="1 2">DHOA04</strain>
    </source>
</reference>
<proteinExistence type="predicted"/>
<organism evidence="1 2">
    <name type="scientific">Paraburkholderia dinghuensis</name>
    <dbReference type="NCBI Taxonomy" id="2305225"/>
    <lineage>
        <taxon>Bacteria</taxon>
        <taxon>Pseudomonadati</taxon>
        <taxon>Pseudomonadota</taxon>
        <taxon>Betaproteobacteria</taxon>
        <taxon>Burkholderiales</taxon>
        <taxon>Burkholderiaceae</taxon>
        <taxon>Paraburkholderia</taxon>
    </lineage>
</organism>
<dbReference type="EMBL" id="RQIS01000012">
    <property type="protein sequence ID" value="RQH04712.1"/>
    <property type="molecule type" value="Genomic_DNA"/>
</dbReference>
<gene>
    <name evidence="1" type="ORF">D1Y85_17645</name>
</gene>
<evidence type="ECO:0000313" key="1">
    <source>
        <dbReference type="EMBL" id="RQH04712.1"/>
    </source>
</evidence>
<dbReference type="AlphaFoldDB" id="A0A3N6N6Y7"/>
<dbReference type="Proteomes" id="UP000272778">
    <property type="component" value="Unassembled WGS sequence"/>
</dbReference>
<evidence type="ECO:0000313" key="2">
    <source>
        <dbReference type="Proteomes" id="UP000272778"/>
    </source>
</evidence>
<name>A0A3N6N6Y7_9BURK</name>
<dbReference type="OrthoDB" id="9177936at2"/>
<accession>A0A3N6N6Y7</accession>
<evidence type="ECO:0008006" key="3">
    <source>
        <dbReference type="Google" id="ProtNLM"/>
    </source>
</evidence>
<comment type="caution">
    <text evidence="1">The sequence shown here is derived from an EMBL/GenBank/DDBJ whole genome shotgun (WGS) entry which is preliminary data.</text>
</comment>
<dbReference type="RefSeq" id="WP_124152365.1">
    <property type="nucleotide sequence ID" value="NZ_RQIS01000012.1"/>
</dbReference>
<sequence length="348" mass="38815">MANKVNAGQLSCAGVEADRKSRTGAAPARRIRNTFFKLCYRWTHSRAFRHNERIAHGVEISRDESGGLTGMSIRGRALPCVNREPHAAPDPDGWHLIATGPSVNEIDYRALPMRRVMGVNGAIALQERQGVRFDDYCIVDCGFVRNRPDLVERIIGEPLTLYATPFVLWCIAEQLDIAQMRCRIFLIDELLRPAGQRALTVDELRVAHDYKSLALFDAPESLGFSLDIRRGVFEGRTVAYAALQVLASLGAKRIFMHGVDLSDAAHTPRFYESPGQMQPSHLDSNFHDFIEPSFRHAAALLRSRGVHVTNLSMKSALGEDVFPKVRWQTLTHTAPVREPELMGYAAAA</sequence>
<protein>
    <recommendedName>
        <fullName evidence="3">Lipopolysaccharide core biosynthesis protein</fullName>
    </recommendedName>
</protein>